<feature type="region of interest" description="Disordered" evidence="1">
    <location>
        <begin position="1"/>
        <end position="104"/>
    </location>
</feature>
<keyword evidence="3" id="KW-1185">Reference proteome</keyword>
<protein>
    <submittedName>
        <fullName evidence="2">Uncharacterized protein</fullName>
    </submittedName>
</protein>
<proteinExistence type="predicted"/>
<reference evidence="3" key="1">
    <citation type="journal article" date="2019" name="Int. J. Syst. Evol. Microbiol.">
        <title>The Global Catalogue of Microorganisms (GCM) 10K type strain sequencing project: providing services to taxonomists for standard genome sequencing and annotation.</title>
        <authorList>
            <consortium name="The Broad Institute Genomics Platform"/>
            <consortium name="The Broad Institute Genome Sequencing Center for Infectious Disease"/>
            <person name="Wu L."/>
            <person name="Ma J."/>
        </authorList>
    </citation>
    <scope>NUCLEOTIDE SEQUENCE [LARGE SCALE GENOMIC DNA]</scope>
    <source>
        <strain evidence="3">CGMCC 1.12778</strain>
    </source>
</reference>
<comment type="caution">
    <text evidence="2">The sequence shown here is derived from an EMBL/GenBank/DDBJ whole genome shotgun (WGS) entry which is preliminary data.</text>
</comment>
<evidence type="ECO:0000313" key="2">
    <source>
        <dbReference type="EMBL" id="GGI01716.1"/>
    </source>
</evidence>
<name>A0ABQ2AXY2_9MICC</name>
<feature type="compositionally biased region" description="Basic and acidic residues" evidence="1">
    <location>
        <begin position="45"/>
        <end position="70"/>
    </location>
</feature>
<organism evidence="2 3">
    <name type="scientific">Arthrobacter liuii</name>
    <dbReference type="NCBI Taxonomy" id="1476996"/>
    <lineage>
        <taxon>Bacteria</taxon>
        <taxon>Bacillati</taxon>
        <taxon>Actinomycetota</taxon>
        <taxon>Actinomycetes</taxon>
        <taxon>Micrococcales</taxon>
        <taxon>Micrococcaceae</taxon>
        <taxon>Arthrobacter</taxon>
    </lineage>
</organism>
<sequence length="104" mass="11013">MPNPALLASTSAETRRLGGEEEADRHDRGKEGAEHNGAVQLGEDAFGREDMGGVRGHGDGREEADCDPGKGRGFSESPSNAGRIGPGNPWQGLRPNEFELRAMA</sequence>
<dbReference type="EMBL" id="BMFW01000037">
    <property type="protein sequence ID" value="GGI01716.1"/>
    <property type="molecule type" value="Genomic_DNA"/>
</dbReference>
<evidence type="ECO:0000313" key="3">
    <source>
        <dbReference type="Proteomes" id="UP000643279"/>
    </source>
</evidence>
<dbReference type="Proteomes" id="UP000643279">
    <property type="component" value="Unassembled WGS sequence"/>
</dbReference>
<accession>A0ABQ2AXY2</accession>
<gene>
    <name evidence="2" type="ORF">GCM10007170_41790</name>
</gene>
<evidence type="ECO:0000256" key="1">
    <source>
        <dbReference type="SAM" id="MobiDB-lite"/>
    </source>
</evidence>
<feature type="compositionally biased region" description="Basic and acidic residues" evidence="1">
    <location>
        <begin position="13"/>
        <end position="34"/>
    </location>
</feature>